<feature type="signal peptide" evidence="9">
    <location>
        <begin position="1"/>
        <end position="24"/>
    </location>
</feature>
<accession>A0A1F8EM81</accession>
<dbReference type="PANTHER" id="PTHR43806">
    <property type="entry name" value="PEPTIDASE S8"/>
    <property type="match status" value="1"/>
</dbReference>
<dbReference type="InterPro" id="IPR023827">
    <property type="entry name" value="Peptidase_S8_Asp-AS"/>
</dbReference>
<dbReference type="PROSITE" id="PS00138">
    <property type="entry name" value="SUBTILASE_SER"/>
    <property type="match status" value="1"/>
</dbReference>
<dbReference type="PROSITE" id="PS51892">
    <property type="entry name" value="SUBTILASE"/>
    <property type="match status" value="1"/>
</dbReference>
<feature type="chain" id="PRO_5009535391" description="Peptidase S8/S53 domain-containing protein" evidence="9">
    <location>
        <begin position="25"/>
        <end position="406"/>
    </location>
</feature>
<protein>
    <recommendedName>
        <fullName evidence="10">Peptidase S8/S53 domain-containing protein</fullName>
    </recommendedName>
</protein>
<dbReference type="EMBL" id="MGJD01000010">
    <property type="protein sequence ID" value="OGN01116.1"/>
    <property type="molecule type" value="Genomic_DNA"/>
</dbReference>
<keyword evidence="5 6" id="KW-0720">Serine protease</keyword>
<dbReference type="Pfam" id="PF00082">
    <property type="entry name" value="Peptidase_S8"/>
    <property type="match status" value="1"/>
</dbReference>
<organism evidence="11 12">
    <name type="scientific">Candidatus Yanofskybacteria bacterium RIFCSPHIGHO2_01_FULL_41_53</name>
    <dbReference type="NCBI Taxonomy" id="1802663"/>
    <lineage>
        <taxon>Bacteria</taxon>
        <taxon>Candidatus Yanofskyibacteriota</taxon>
    </lineage>
</organism>
<dbReference type="InterPro" id="IPR050131">
    <property type="entry name" value="Peptidase_S8_subtilisin-like"/>
</dbReference>
<evidence type="ECO:0000256" key="4">
    <source>
        <dbReference type="ARBA" id="ARBA00022801"/>
    </source>
</evidence>
<dbReference type="PRINTS" id="PR00723">
    <property type="entry name" value="SUBTILISIN"/>
</dbReference>
<evidence type="ECO:0000313" key="12">
    <source>
        <dbReference type="Proteomes" id="UP000177117"/>
    </source>
</evidence>
<evidence type="ECO:0000259" key="10">
    <source>
        <dbReference type="Pfam" id="PF00082"/>
    </source>
</evidence>
<evidence type="ECO:0000256" key="3">
    <source>
        <dbReference type="ARBA" id="ARBA00022723"/>
    </source>
</evidence>
<feature type="active site" description="Charge relay system" evidence="6">
    <location>
        <position position="145"/>
    </location>
</feature>
<feature type="compositionally biased region" description="Polar residues" evidence="8">
    <location>
        <begin position="89"/>
        <end position="98"/>
    </location>
</feature>
<dbReference type="GO" id="GO:0006508">
    <property type="term" value="P:proteolysis"/>
    <property type="evidence" value="ECO:0007669"/>
    <property type="project" value="UniProtKB-KW"/>
</dbReference>
<feature type="active site" description="Charge relay system" evidence="6">
    <location>
        <position position="183"/>
    </location>
</feature>
<keyword evidence="9" id="KW-0732">Signal</keyword>
<reference evidence="11 12" key="1">
    <citation type="journal article" date="2016" name="Nat. Commun.">
        <title>Thousands of microbial genomes shed light on interconnected biogeochemical processes in an aquifer system.</title>
        <authorList>
            <person name="Anantharaman K."/>
            <person name="Brown C.T."/>
            <person name="Hug L.A."/>
            <person name="Sharon I."/>
            <person name="Castelle C.J."/>
            <person name="Probst A.J."/>
            <person name="Thomas B.C."/>
            <person name="Singh A."/>
            <person name="Wilkins M.J."/>
            <person name="Karaoz U."/>
            <person name="Brodie E.L."/>
            <person name="Williams K.H."/>
            <person name="Hubbard S.S."/>
            <person name="Banfield J.F."/>
        </authorList>
    </citation>
    <scope>NUCLEOTIDE SEQUENCE [LARGE SCALE GENOMIC DNA]</scope>
</reference>
<feature type="domain" description="Peptidase S8/S53" evidence="10">
    <location>
        <begin position="136"/>
        <end position="381"/>
    </location>
</feature>
<dbReference type="InterPro" id="IPR022398">
    <property type="entry name" value="Peptidase_S8_His-AS"/>
</dbReference>
<dbReference type="InterPro" id="IPR023828">
    <property type="entry name" value="Peptidase_S8_Ser-AS"/>
</dbReference>
<sequence>MNTKVIAYLLAFSLLLGVSDVAYGASEDTRYLVKSSSGFWKKSFGVRHEFKEGFTTDLTDWQLRVAKVFGVEVVPVHKLYILPESPVVQTGQANSNDTTGKRPLPSPTRPIPSDSLPWGIRAMYNSDPTLVKTSGGADVNVAVLDTGVLANHPDLTNRIAQCKDFTSPKTPVINDKCEDKNGHGTHVAGTIAADGGSDGKGIYGVVPEANLFAYKVCGTNGSCWSDDIAFALKTAADNNVNVVNLSLGSDTESTLIKDAITYAVSKNVLVVAAAGNDGPYVGSIDYPGANPNVIAVGAFDSIFDIAEWSSRGLNSESKSYVVEEKDIEFAAPGVNIESTWKDGGYVILSGTSMATPHVAGLAAKLWQVDADDPDSATRELLHLPQFSTDLLPPGDDDASGFGFPHL</sequence>
<dbReference type="Proteomes" id="UP000177117">
    <property type="component" value="Unassembled WGS sequence"/>
</dbReference>
<dbReference type="SUPFAM" id="SSF52743">
    <property type="entry name" value="Subtilisin-like"/>
    <property type="match status" value="1"/>
</dbReference>
<evidence type="ECO:0000256" key="6">
    <source>
        <dbReference type="PROSITE-ProRule" id="PRU01240"/>
    </source>
</evidence>
<evidence type="ECO:0000256" key="2">
    <source>
        <dbReference type="ARBA" id="ARBA00022670"/>
    </source>
</evidence>
<keyword evidence="3" id="KW-0479">Metal-binding</keyword>
<dbReference type="GO" id="GO:0046872">
    <property type="term" value="F:metal ion binding"/>
    <property type="evidence" value="ECO:0007669"/>
    <property type="project" value="UniProtKB-KW"/>
</dbReference>
<gene>
    <name evidence="11" type="ORF">A2650_00445</name>
</gene>
<feature type="region of interest" description="Disordered" evidence="8">
    <location>
        <begin position="89"/>
        <end position="112"/>
    </location>
</feature>
<dbReference type="CDD" id="cd07477">
    <property type="entry name" value="Peptidases_S8_Subtilisin_subset"/>
    <property type="match status" value="1"/>
</dbReference>
<keyword evidence="4 6" id="KW-0378">Hydrolase</keyword>
<evidence type="ECO:0000256" key="1">
    <source>
        <dbReference type="ARBA" id="ARBA00011073"/>
    </source>
</evidence>
<comment type="similarity">
    <text evidence="1 6 7">Belongs to the peptidase S8 family.</text>
</comment>
<proteinExistence type="inferred from homology"/>
<dbReference type="InterPro" id="IPR015500">
    <property type="entry name" value="Peptidase_S8_subtilisin-rel"/>
</dbReference>
<keyword evidence="2 6" id="KW-0645">Protease</keyword>
<dbReference type="InterPro" id="IPR000209">
    <property type="entry name" value="Peptidase_S8/S53_dom"/>
</dbReference>
<dbReference type="PROSITE" id="PS00136">
    <property type="entry name" value="SUBTILASE_ASP"/>
    <property type="match status" value="1"/>
</dbReference>
<dbReference type="GO" id="GO:0004252">
    <property type="term" value="F:serine-type endopeptidase activity"/>
    <property type="evidence" value="ECO:0007669"/>
    <property type="project" value="UniProtKB-UniRule"/>
</dbReference>
<dbReference type="AlphaFoldDB" id="A0A1F8EM81"/>
<feature type="active site" description="Charge relay system" evidence="6">
    <location>
        <position position="352"/>
    </location>
</feature>
<comment type="caution">
    <text evidence="11">The sequence shown here is derived from an EMBL/GenBank/DDBJ whole genome shotgun (WGS) entry which is preliminary data.</text>
</comment>
<dbReference type="InterPro" id="IPR034202">
    <property type="entry name" value="Subtilisin_Carlsberg-like"/>
</dbReference>
<evidence type="ECO:0000256" key="5">
    <source>
        <dbReference type="ARBA" id="ARBA00022825"/>
    </source>
</evidence>
<evidence type="ECO:0000256" key="7">
    <source>
        <dbReference type="RuleBase" id="RU003355"/>
    </source>
</evidence>
<evidence type="ECO:0000256" key="9">
    <source>
        <dbReference type="SAM" id="SignalP"/>
    </source>
</evidence>
<name>A0A1F8EM81_9BACT</name>
<evidence type="ECO:0000313" key="11">
    <source>
        <dbReference type="EMBL" id="OGN01116.1"/>
    </source>
</evidence>
<evidence type="ECO:0000256" key="8">
    <source>
        <dbReference type="SAM" id="MobiDB-lite"/>
    </source>
</evidence>
<dbReference type="PANTHER" id="PTHR43806:SF11">
    <property type="entry name" value="CEREVISIN-RELATED"/>
    <property type="match status" value="1"/>
</dbReference>
<dbReference type="InterPro" id="IPR036852">
    <property type="entry name" value="Peptidase_S8/S53_dom_sf"/>
</dbReference>
<dbReference type="PROSITE" id="PS00137">
    <property type="entry name" value="SUBTILASE_HIS"/>
    <property type="match status" value="1"/>
</dbReference>
<dbReference type="Gene3D" id="3.40.50.200">
    <property type="entry name" value="Peptidase S8/S53 domain"/>
    <property type="match status" value="1"/>
</dbReference>